<dbReference type="InterPro" id="IPR001287">
    <property type="entry name" value="NO2-reductase_Cu"/>
</dbReference>
<sequence length="835" mass="89113">MSRVIGVEELNRSGKRFRGPLLVWGNVFVLGWLGIAALLVLLHDELGVPWWLALHVLLLGAVTNAVVIWSEHFVTTWCRAPDPPERRVKVGLSVLNLSVVLVLVGVVADWHWVSGTGAGGVSLVAIIHGVHVRRLRRRALATRFGHLTAYYVAASMSLAAGGTLGGSMTAGGMGWYPRLWAAHVHLNLLGWVGLSVLGTLLVLLPTALGVRVRQDVEVWARRTWWLLVTALVVVSVGALLATTWLVITGLLCYGAGVVALLVPLRTGGLRRAVRRPAPWFLVCAVVWLLVALVVETGWLLRSPDSLSLVIDRLLPLLAVGFAAQVLVGALTQLLPVALGRGPVESRRIAAVLQRGWPLRLVATNAAIPLLAFDLPRPVSVAAWGLEIVSVGSFVLVALSVAAPVAYRGASPTAGRGTGAVPGIAAGLAVTLVAVFFAVSGGEQPEAAGPAQTVDVTLANMRIEPAVVTVAEGTHLVLRVTNRDAMAHDLRLADEAATERLATGETQLLDVGVVREPLAGWCTVAGHRAAGMTMEVRTAGSGEPAVHDVERAPVPSADWRPRDATLPPADATTVHRVELHVTEQLLEVAPGERERRWTFGGTVPGPTLRGKVGDRFEITLVNDATTGHSIDFHAGSLAPDGPMRTIEPGERLVYAFTAERSGAWLYHCSTAPMSLHLANGMYGAVIIDPPDLAPVDREYVLVSGQHFDGAPDDDELLDKIRRGSPDGWSFNGMPWQYDHAPLTAEVGRRVRFWVINAGPSDPVSFHVVGGQFDTVYAEGAWLLRPGASGGSQALDLAPAQGGFVELTFPEPGRYPFVDHDLRHAENGAHGYVGVRP</sequence>
<feature type="transmembrane region" description="Helical" evidence="13">
    <location>
        <begin position="380"/>
        <end position="406"/>
    </location>
</feature>
<feature type="binding site" description="type 1 copper site" evidence="12">
    <location>
        <position position="632"/>
    </location>
    <ligand>
        <name>Cu cation</name>
        <dbReference type="ChEBI" id="CHEBI:23378"/>
        <label>1</label>
    </ligand>
</feature>
<feature type="transmembrane region" description="Helical" evidence="13">
    <location>
        <begin position="246"/>
        <end position="264"/>
    </location>
</feature>
<evidence type="ECO:0000259" key="14">
    <source>
        <dbReference type="Pfam" id="PF07732"/>
    </source>
</evidence>
<evidence type="ECO:0000259" key="15">
    <source>
        <dbReference type="Pfam" id="PF13473"/>
    </source>
</evidence>
<comment type="cofactor">
    <cofactor evidence="2 12">
        <name>Cu(2+)</name>
        <dbReference type="ChEBI" id="CHEBI:29036"/>
    </cofactor>
</comment>
<evidence type="ECO:0000256" key="4">
    <source>
        <dbReference type="ARBA" id="ARBA00011233"/>
    </source>
</evidence>
<reference evidence="16 17" key="1">
    <citation type="submission" date="2020-07" db="EMBL/GenBank/DDBJ databases">
        <title>Sequencing the genomes of 1000 actinobacteria strains.</title>
        <authorList>
            <person name="Klenk H.-P."/>
        </authorList>
    </citation>
    <scope>NUCLEOTIDE SEQUENCE [LARGE SCALE GENOMIC DNA]</scope>
    <source>
        <strain evidence="16 17">DSM 44065</strain>
    </source>
</reference>
<dbReference type="AlphaFoldDB" id="A0A853ATJ9"/>
<gene>
    <name evidence="16" type="ORF">HNR68_004613</name>
</gene>
<comment type="cofactor">
    <cofactor evidence="1 12">
        <name>Cu(+)</name>
        <dbReference type="ChEBI" id="CHEBI:49552"/>
    </cofactor>
</comment>
<dbReference type="EC" id="1.7.2.1" evidence="5"/>
<evidence type="ECO:0000256" key="12">
    <source>
        <dbReference type="PIRSR" id="PIRSR601287-1"/>
    </source>
</evidence>
<keyword evidence="9 16" id="KW-0560">Oxidoreductase</keyword>
<feature type="transmembrane region" description="Helical" evidence="13">
    <location>
        <begin position="48"/>
        <end position="69"/>
    </location>
</feature>
<comment type="subunit">
    <text evidence="4">Homotrimer.</text>
</comment>
<feature type="domain" description="EfeO-type cupredoxin-like" evidence="15">
    <location>
        <begin position="431"/>
        <end position="510"/>
    </location>
</feature>
<dbReference type="InterPro" id="IPR036927">
    <property type="entry name" value="Cyt_c_oxase-like_su1_sf"/>
</dbReference>
<feature type="binding site" description="type 1 copper site" evidence="12">
    <location>
        <position position="680"/>
    </location>
    <ligand>
        <name>Cu cation</name>
        <dbReference type="ChEBI" id="CHEBI:23378"/>
        <label>1</label>
    </ligand>
</feature>
<proteinExistence type="inferred from homology"/>
<evidence type="ECO:0000256" key="11">
    <source>
        <dbReference type="ARBA" id="ARBA00049340"/>
    </source>
</evidence>
<evidence type="ECO:0000256" key="5">
    <source>
        <dbReference type="ARBA" id="ARBA00011882"/>
    </source>
</evidence>
<keyword evidence="7 12" id="KW-0479">Metal-binding</keyword>
<feature type="transmembrane region" description="Helical" evidence="13">
    <location>
        <begin position="418"/>
        <end position="438"/>
    </location>
</feature>
<keyword evidence="13" id="KW-1133">Transmembrane helix</keyword>
<evidence type="ECO:0000256" key="9">
    <source>
        <dbReference type="ARBA" id="ARBA00023002"/>
    </source>
</evidence>
<feature type="transmembrane region" description="Helical" evidence="13">
    <location>
        <begin position="114"/>
        <end position="132"/>
    </location>
</feature>
<dbReference type="Pfam" id="PF07732">
    <property type="entry name" value="Cu-oxidase_3"/>
    <property type="match status" value="1"/>
</dbReference>
<comment type="catalytic activity">
    <reaction evidence="11">
        <text>nitric oxide + Fe(III)-[cytochrome c] + H2O = Fe(II)-[cytochrome c] + nitrite + 2 H(+)</text>
        <dbReference type="Rhea" id="RHEA:15233"/>
        <dbReference type="Rhea" id="RHEA-COMP:10350"/>
        <dbReference type="Rhea" id="RHEA-COMP:14399"/>
        <dbReference type="ChEBI" id="CHEBI:15377"/>
        <dbReference type="ChEBI" id="CHEBI:15378"/>
        <dbReference type="ChEBI" id="CHEBI:16301"/>
        <dbReference type="ChEBI" id="CHEBI:16480"/>
        <dbReference type="ChEBI" id="CHEBI:29033"/>
        <dbReference type="ChEBI" id="CHEBI:29034"/>
        <dbReference type="EC" id="1.7.2.1"/>
    </reaction>
</comment>
<dbReference type="SUPFAM" id="SSF81442">
    <property type="entry name" value="Cytochrome c oxidase subunit I-like"/>
    <property type="match status" value="1"/>
</dbReference>
<feature type="transmembrane region" description="Helical" evidence="13">
    <location>
        <begin position="188"/>
        <end position="210"/>
    </location>
</feature>
<comment type="caution">
    <text evidence="16">The sequence shown here is derived from an EMBL/GenBank/DDBJ whole genome shotgun (WGS) entry which is preliminary data.</text>
</comment>
<keyword evidence="10 12" id="KW-0186">Copper</keyword>
<dbReference type="PRINTS" id="PR00695">
    <property type="entry name" value="CUNO2RDTASE"/>
</dbReference>
<dbReference type="InterPro" id="IPR045087">
    <property type="entry name" value="Cu-oxidase_fam"/>
</dbReference>
<keyword evidence="17" id="KW-1185">Reference proteome</keyword>
<dbReference type="Pfam" id="PF13473">
    <property type="entry name" value="Cupredoxin_1"/>
    <property type="match status" value="1"/>
</dbReference>
<feature type="binding site" description="type 1 copper site" evidence="12">
    <location>
        <position position="627"/>
    </location>
    <ligand>
        <name>Cu cation</name>
        <dbReference type="ChEBI" id="CHEBI:23378"/>
        <label>1</label>
    </ligand>
</feature>
<feature type="transmembrane region" description="Helical" evidence="13">
    <location>
        <begin position="276"/>
        <end position="294"/>
    </location>
</feature>
<name>A0A853ATJ9_9PSEU</name>
<feature type="domain" description="Plastocyanin-like" evidence="14">
    <location>
        <begin position="582"/>
        <end position="689"/>
    </location>
</feature>
<feature type="transmembrane region" description="Helical" evidence="13">
    <location>
        <begin position="144"/>
        <end position="168"/>
    </location>
</feature>
<protein>
    <recommendedName>
        <fullName evidence="6">Copper-containing nitrite reductase</fullName>
        <ecNumber evidence="5">1.7.2.1</ecNumber>
    </recommendedName>
</protein>
<feature type="transmembrane region" description="Helical" evidence="13">
    <location>
        <begin position="356"/>
        <end position="374"/>
    </location>
</feature>
<feature type="transmembrane region" description="Helical" evidence="13">
    <location>
        <begin position="222"/>
        <end position="240"/>
    </location>
</feature>
<evidence type="ECO:0000256" key="6">
    <source>
        <dbReference type="ARBA" id="ARBA00017290"/>
    </source>
</evidence>
<evidence type="ECO:0000256" key="8">
    <source>
        <dbReference type="ARBA" id="ARBA00022737"/>
    </source>
</evidence>
<dbReference type="GO" id="GO:0050421">
    <property type="term" value="F:nitrite reductase (NO-forming) activity"/>
    <property type="evidence" value="ECO:0007669"/>
    <property type="project" value="UniProtKB-EC"/>
</dbReference>
<evidence type="ECO:0000256" key="3">
    <source>
        <dbReference type="ARBA" id="ARBA00010609"/>
    </source>
</evidence>
<dbReference type="SUPFAM" id="SSF49503">
    <property type="entry name" value="Cupredoxins"/>
    <property type="match status" value="3"/>
</dbReference>
<feature type="transmembrane region" description="Helical" evidence="13">
    <location>
        <begin position="314"/>
        <end position="335"/>
    </location>
</feature>
<organism evidence="16 17">
    <name type="scientific">Saccharopolyspora hordei</name>
    <dbReference type="NCBI Taxonomy" id="1838"/>
    <lineage>
        <taxon>Bacteria</taxon>
        <taxon>Bacillati</taxon>
        <taxon>Actinomycetota</taxon>
        <taxon>Actinomycetes</taxon>
        <taxon>Pseudonocardiales</taxon>
        <taxon>Pseudonocardiaceae</taxon>
        <taxon>Saccharopolyspora</taxon>
    </lineage>
</organism>
<evidence type="ECO:0000256" key="2">
    <source>
        <dbReference type="ARBA" id="ARBA00001973"/>
    </source>
</evidence>
<keyword evidence="13" id="KW-0812">Transmembrane</keyword>
<dbReference type="CDD" id="cd04208">
    <property type="entry name" value="CuRO_2_CuNIR"/>
    <property type="match status" value="1"/>
</dbReference>
<dbReference type="InterPro" id="IPR011707">
    <property type="entry name" value="Cu-oxidase-like_N"/>
</dbReference>
<evidence type="ECO:0000256" key="1">
    <source>
        <dbReference type="ARBA" id="ARBA00001960"/>
    </source>
</evidence>
<feature type="binding site" description="type 1 copper site" evidence="12">
    <location>
        <position position="666"/>
    </location>
    <ligand>
        <name>Cu cation</name>
        <dbReference type="ChEBI" id="CHEBI:23378"/>
        <label>1</label>
    </ligand>
</feature>
<accession>A0A853ATJ9</accession>
<dbReference type="InterPro" id="IPR008972">
    <property type="entry name" value="Cupredoxin"/>
</dbReference>
<dbReference type="GO" id="GO:0005507">
    <property type="term" value="F:copper ion binding"/>
    <property type="evidence" value="ECO:0007669"/>
    <property type="project" value="InterPro"/>
</dbReference>
<keyword evidence="8" id="KW-0677">Repeat</keyword>
<comment type="similarity">
    <text evidence="3">Belongs to the multicopper oxidase family.</text>
</comment>
<dbReference type="Proteomes" id="UP000587002">
    <property type="component" value="Unassembled WGS sequence"/>
</dbReference>
<feature type="binding site" description="type 1 copper site" evidence="12">
    <location>
        <position position="667"/>
    </location>
    <ligand>
        <name>Cu cation</name>
        <dbReference type="ChEBI" id="CHEBI:23378"/>
        <label>1</label>
    </ligand>
</feature>
<dbReference type="CDD" id="cd11020">
    <property type="entry name" value="CuRO_1_CuNIR"/>
    <property type="match status" value="1"/>
</dbReference>
<feature type="transmembrane region" description="Helical" evidence="13">
    <location>
        <begin position="21"/>
        <end position="42"/>
    </location>
</feature>
<dbReference type="PANTHER" id="PTHR11709:SF394">
    <property type="entry name" value="FI03373P-RELATED"/>
    <property type="match status" value="1"/>
</dbReference>
<dbReference type="Gene3D" id="2.60.40.420">
    <property type="entry name" value="Cupredoxins - blue copper proteins"/>
    <property type="match status" value="3"/>
</dbReference>
<feature type="binding site" description="type 1 copper site" evidence="12">
    <location>
        <position position="675"/>
    </location>
    <ligand>
        <name>Cu cation</name>
        <dbReference type="ChEBI" id="CHEBI:23378"/>
        <label>1</label>
    </ligand>
</feature>
<dbReference type="InterPro" id="IPR028096">
    <property type="entry name" value="EfeO_Cupredoxin"/>
</dbReference>
<feature type="binding site" description="type 1 copper site" evidence="12">
    <location>
        <position position="818"/>
    </location>
    <ligand>
        <name>Cu cation</name>
        <dbReference type="ChEBI" id="CHEBI:23378"/>
        <label>1</label>
    </ligand>
</feature>
<dbReference type="EMBL" id="JACCFJ010000001">
    <property type="protein sequence ID" value="NYI85983.1"/>
    <property type="molecule type" value="Genomic_DNA"/>
</dbReference>
<dbReference type="RefSeq" id="WP_179723813.1">
    <property type="nucleotide sequence ID" value="NZ_BAABFH010000001.1"/>
</dbReference>
<evidence type="ECO:0000256" key="13">
    <source>
        <dbReference type="SAM" id="Phobius"/>
    </source>
</evidence>
<evidence type="ECO:0000313" key="17">
    <source>
        <dbReference type="Proteomes" id="UP000587002"/>
    </source>
</evidence>
<evidence type="ECO:0000313" key="16">
    <source>
        <dbReference type="EMBL" id="NYI85983.1"/>
    </source>
</evidence>
<evidence type="ECO:0000256" key="7">
    <source>
        <dbReference type="ARBA" id="ARBA00022723"/>
    </source>
</evidence>
<feature type="transmembrane region" description="Helical" evidence="13">
    <location>
        <begin position="90"/>
        <end position="108"/>
    </location>
</feature>
<dbReference type="PANTHER" id="PTHR11709">
    <property type="entry name" value="MULTI-COPPER OXIDASE"/>
    <property type="match status" value="1"/>
</dbReference>
<keyword evidence="13" id="KW-0472">Membrane</keyword>
<evidence type="ECO:0000256" key="10">
    <source>
        <dbReference type="ARBA" id="ARBA00023008"/>
    </source>
</evidence>